<name>A0A9D6Z4V5_9BACT</name>
<dbReference type="EMBL" id="JACRDE010000473">
    <property type="protein sequence ID" value="MBI5251414.1"/>
    <property type="molecule type" value="Genomic_DNA"/>
</dbReference>
<dbReference type="GO" id="GO:0016878">
    <property type="term" value="F:acid-thiol ligase activity"/>
    <property type="evidence" value="ECO:0007669"/>
    <property type="project" value="UniProtKB-ARBA"/>
</dbReference>
<dbReference type="PANTHER" id="PTHR43767:SF1">
    <property type="entry name" value="NONRIBOSOMAL PEPTIDE SYNTHASE PES1 (EUROFUNG)-RELATED"/>
    <property type="match status" value="1"/>
</dbReference>
<dbReference type="InterPro" id="IPR045851">
    <property type="entry name" value="AMP-bd_C_sf"/>
</dbReference>
<comment type="caution">
    <text evidence="3">The sequence shown here is derived from an EMBL/GenBank/DDBJ whole genome shotgun (WGS) entry which is preliminary data.</text>
</comment>
<evidence type="ECO:0000313" key="3">
    <source>
        <dbReference type="EMBL" id="MBI5251414.1"/>
    </source>
</evidence>
<dbReference type="InterPro" id="IPR050237">
    <property type="entry name" value="ATP-dep_AMP-bd_enzyme"/>
</dbReference>
<sequence length="495" mass="54348">MNLSEIVDRFALDMPDHPALVFEDLTVSYGDLLSSINKLANALTKAGVRQGDRLAILLGNRPEFVAGYFACLRMGAIAVTLNPLSTAYELSHYFSDCKPAGVICKSDQIEKIQSIPDRAEYLKLIITTEPSEGTVSYEEIQRDFSDKFAALDLDPDHPAVVIFTAGLLGRALGATLSHRNLDSNSNMLRDDCGGGPEQRGLALIPLFHAFGAAVNLLGTLKVGGTVYLVERVDFPKLVPWLKAAQITYSGMVPMVYYGLLYHPSCRDLDLTSLKIGISGGAPLSMEIYEKFCERYKIDIYQGYGLTEASPVVSWNNVTIPNKPPTVGKPIPGVVVAIHDEDGKPVPVGARGEVVLKGPNVMLGYLGKSVETETVIREGWLYTGDLGFLDEDGYITLNGLKKDLIITSGFNVYCQEVEEILIRHSHVADVALVGVEDLMRGQVIEALVVPEPGVKPDERDIMRFCREYLSRYKCPRKVTIVKEIRRDAHGKPAGWS</sequence>
<proteinExistence type="predicted"/>
<dbReference type="InterPro" id="IPR000873">
    <property type="entry name" value="AMP-dep_synth/lig_dom"/>
</dbReference>
<evidence type="ECO:0000259" key="1">
    <source>
        <dbReference type="Pfam" id="PF00501"/>
    </source>
</evidence>
<dbReference type="InterPro" id="IPR025110">
    <property type="entry name" value="AMP-bd_C"/>
</dbReference>
<gene>
    <name evidence="3" type="ORF">HY912_18150</name>
</gene>
<accession>A0A9D6Z4V5</accession>
<dbReference type="Proteomes" id="UP000807825">
    <property type="component" value="Unassembled WGS sequence"/>
</dbReference>
<dbReference type="AlphaFoldDB" id="A0A9D6Z4V5"/>
<protein>
    <submittedName>
        <fullName evidence="3">AMP-binding protein</fullName>
    </submittedName>
</protein>
<dbReference type="Pfam" id="PF13193">
    <property type="entry name" value="AMP-binding_C"/>
    <property type="match status" value="1"/>
</dbReference>
<dbReference type="SUPFAM" id="SSF56801">
    <property type="entry name" value="Acetyl-CoA synthetase-like"/>
    <property type="match status" value="1"/>
</dbReference>
<reference evidence="3" key="1">
    <citation type="submission" date="2020-07" db="EMBL/GenBank/DDBJ databases">
        <title>Huge and variable diversity of episymbiotic CPR bacteria and DPANN archaea in groundwater ecosystems.</title>
        <authorList>
            <person name="He C.Y."/>
            <person name="Keren R."/>
            <person name="Whittaker M."/>
            <person name="Farag I.F."/>
            <person name="Doudna J."/>
            <person name="Cate J.H.D."/>
            <person name="Banfield J.F."/>
        </authorList>
    </citation>
    <scope>NUCLEOTIDE SEQUENCE</scope>
    <source>
        <strain evidence="3">NC_groundwater_1664_Pr3_B-0.1um_52_9</strain>
    </source>
</reference>
<dbReference type="PANTHER" id="PTHR43767">
    <property type="entry name" value="LONG-CHAIN-FATTY-ACID--COA LIGASE"/>
    <property type="match status" value="1"/>
</dbReference>
<organism evidence="3 4">
    <name type="scientific">Desulfomonile tiedjei</name>
    <dbReference type="NCBI Taxonomy" id="2358"/>
    <lineage>
        <taxon>Bacteria</taxon>
        <taxon>Pseudomonadati</taxon>
        <taxon>Thermodesulfobacteriota</taxon>
        <taxon>Desulfomonilia</taxon>
        <taxon>Desulfomonilales</taxon>
        <taxon>Desulfomonilaceae</taxon>
        <taxon>Desulfomonile</taxon>
    </lineage>
</organism>
<dbReference type="Pfam" id="PF00501">
    <property type="entry name" value="AMP-binding"/>
    <property type="match status" value="1"/>
</dbReference>
<dbReference type="Gene3D" id="3.30.300.30">
    <property type="match status" value="1"/>
</dbReference>
<evidence type="ECO:0000313" key="4">
    <source>
        <dbReference type="Proteomes" id="UP000807825"/>
    </source>
</evidence>
<evidence type="ECO:0000259" key="2">
    <source>
        <dbReference type="Pfam" id="PF13193"/>
    </source>
</evidence>
<feature type="domain" description="AMP-binding enzyme C-terminal" evidence="2">
    <location>
        <begin position="415"/>
        <end position="490"/>
    </location>
</feature>
<dbReference type="Gene3D" id="3.40.50.12780">
    <property type="entry name" value="N-terminal domain of ligase-like"/>
    <property type="match status" value="1"/>
</dbReference>
<dbReference type="InterPro" id="IPR042099">
    <property type="entry name" value="ANL_N_sf"/>
</dbReference>
<feature type="domain" description="AMP-dependent synthetase/ligase" evidence="1">
    <location>
        <begin position="9"/>
        <end position="365"/>
    </location>
</feature>